<reference evidence="1 2" key="1">
    <citation type="submission" date="2017-08" db="EMBL/GenBank/DDBJ databases">
        <title>Halomonas alkalisoli sp. nov., isolated from saline alkaline soil.</title>
        <authorList>
            <person name="Wang D."/>
            <person name="Zhang G."/>
        </authorList>
    </citation>
    <scope>NUCLEOTIDE SEQUENCE [LARGE SCALE GENOMIC DNA]</scope>
    <source>
        <strain evidence="1 2">WRN001</strain>
    </source>
</reference>
<proteinExistence type="predicted"/>
<organism evidence="1 2">
    <name type="scientific">Halomonas salipaludis</name>
    <dbReference type="NCBI Taxonomy" id="2032625"/>
    <lineage>
        <taxon>Bacteria</taxon>
        <taxon>Pseudomonadati</taxon>
        <taxon>Pseudomonadota</taxon>
        <taxon>Gammaproteobacteria</taxon>
        <taxon>Oceanospirillales</taxon>
        <taxon>Halomonadaceae</taxon>
        <taxon>Halomonas</taxon>
    </lineage>
</organism>
<evidence type="ECO:0000313" key="2">
    <source>
        <dbReference type="Proteomes" id="UP000217771"/>
    </source>
</evidence>
<dbReference type="EMBL" id="NSKB01000001">
    <property type="protein sequence ID" value="PAU79194.1"/>
    <property type="molecule type" value="Genomic_DNA"/>
</dbReference>
<sequence>MDIDDIELLDALRAAVHDPNLGPELAGGLSRLLAAGEDATRVASLTAACDARGSLQAVVRWHRQRQEVATP</sequence>
<evidence type="ECO:0000313" key="1">
    <source>
        <dbReference type="EMBL" id="PAU79194.1"/>
    </source>
</evidence>
<dbReference type="AlphaFoldDB" id="A0A2A2F3B2"/>
<keyword evidence="2" id="KW-1185">Reference proteome</keyword>
<accession>A0A2A2F3B2</accession>
<comment type="caution">
    <text evidence="1">The sequence shown here is derived from an EMBL/GenBank/DDBJ whole genome shotgun (WGS) entry which is preliminary data.</text>
</comment>
<dbReference type="Proteomes" id="UP000217771">
    <property type="component" value="Unassembled WGS sequence"/>
</dbReference>
<gene>
    <name evidence="1" type="ORF">CK498_02160</name>
</gene>
<name>A0A2A2F3B2_9GAMM</name>
<protein>
    <submittedName>
        <fullName evidence="1">Uncharacterized protein</fullName>
    </submittedName>
</protein>
<dbReference type="RefSeq" id="WP_095619207.1">
    <property type="nucleotide sequence ID" value="NZ_NSKB01000001.1"/>
</dbReference>